<evidence type="ECO:0008006" key="4">
    <source>
        <dbReference type="Google" id="ProtNLM"/>
    </source>
</evidence>
<organism evidence="2 3">
    <name type="scientific">Sinomonas flava</name>
    <dbReference type="NCBI Taxonomy" id="496857"/>
    <lineage>
        <taxon>Bacteria</taxon>
        <taxon>Bacillati</taxon>
        <taxon>Actinomycetota</taxon>
        <taxon>Actinomycetes</taxon>
        <taxon>Micrococcales</taxon>
        <taxon>Micrococcaceae</taxon>
        <taxon>Sinomonas</taxon>
    </lineage>
</organism>
<keyword evidence="1" id="KW-0732">Signal</keyword>
<evidence type="ECO:0000256" key="1">
    <source>
        <dbReference type="SAM" id="SignalP"/>
    </source>
</evidence>
<feature type="chain" id="PRO_5045469091" description="Lipoprotein" evidence="1">
    <location>
        <begin position="24"/>
        <end position="290"/>
    </location>
</feature>
<protein>
    <recommendedName>
        <fullName evidence="4">Lipoprotein</fullName>
    </recommendedName>
</protein>
<dbReference type="RefSeq" id="WP_344298131.1">
    <property type="nucleotide sequence ID" value="NZ_BAAAQW010000002.1"/>
</dbReference>
<name>A0ABN3BJQ4_9MICC</name>
<accession>A0ABN3BJQ4</accession>
<sequence>MRLPRLAALSAAVLAATGCTSPAQVPAPTGTDPAAALAAAVDQFRDQYASGGIVFQLTAPAGTDTTVTRVELIDTRFGPGTVWTGNTVLPGGQTKSLPATLGPALCGAEGDGFPALRVSLADGATALLTAQDQHGVLARVHGERCFADRAGAAVILGLEDALAPGPSPDTVALKLVVGPPTAGGAAGSFPGTLGPAVLRSVGTTTLLAEDSRAPWPRDVALVPGSGVAIVVRPARCDPHAVAEDKVGTLIPLALDVAGQEGVVKVAASPALRGQLYDAVIRICRDLGLGP</sequence>
<proteinExistence type="predicted"/>
<reference evidence="2 3" key="1">
    <citation type="journal article" date="2019" name="Int. J. Syst. Evol. Microbiol.">
        <title>The Global Catalogue of Microorganisms (GCM) 10K type strain sequencing project: providing services to taxonomists for standard genome sequencing and annotation.</title>
        <authorList>
            <consortium name="The Broad Institute Genomics Platform"/>
            <consortium name="The Broad Institute Genome Sequencing Center for Infectious Disease"/>
            <person name="Wu L."/>
            <person name="Ma J."/>
        </authorList>
    </citation>
    <scope>NUCLEOTIDE SEQUENCE [LARGE SCALE GENOMIC DNA]</scope>
    <source>
        <strain evidence="2 3">JCM 16034</strain>
    </source>
</reference>
<dbReference type="EMBL" id="BAAAQW010000002">
    <property type="protein sequence ID" value="GAA2197158.1"/>
    <property type="molecule type" value="Genomic_DNA"/>
</dbReference>
<keyword evidence="3" id="KW-1185">Reference proteome</keyword>
<comment type="caution">
    <text evidence="2">The sequence shown here is derived from an EMBL/GenBank/DDBJ whole genome shotgun (WGS) entry which is preliminary data.</text>
</comment>
<gene>
    <name evidence="2" type="ORF">GCM10009849_05040</name>
</gene>
<dbReference type="PROSITE" id="PS51257">
    <property type="entry name" value="PROKAR_LIPOPROTEIN"/>
    <property type="match status" value="1"/>
</dbReference>
<evidence type="ECO:0000313" key="3">
    <source>
        <dbReference type="Proteomes" id="UP001500432"/>
    </source>
</evidence>
<dbReference type="Proteomes" id="UP001500432">
    <property type="component" value="Unassembled WGS sequence"/>
</dbReference>
<evidence type="ECO:0000313" key="2">
    <source>
        <dbReference type="EMBL" id="GAA2197158.1"/>
    </source>
</evidence>
<feature type="signal peptide" evidence="1">
    <location>
        <begin position="1"/>
        <end position="23"/>
    </location>
</feature>